<evidence type="ECO:0000259" key="1">
    <source>
        <dbReference type="SMART" id="SM01321"/>
    </source>
</evidence>
<dbReference type="InterPro" id="IPR002686">
    <property type="entry name" value="Transposase_17"/>
</dbReference>
<dbReference type="Gene3D" id="3.30.70.1290">
    <property type="entry name" value="Transposase IS200-like"/>
    <property type="match status" value="1"/>
</dbReference>
<proteinExistence type="predicted"/>
<dbReference type="GO" id="GO:0003677">
    <property type="term" value="F:DNA binding"/>
    <property type="evidence" value="ECO:0007669"/>
    <property type="project" value="InterPro"/>
</dbReference>
<dbReference type="PANTHER" id="PTHR34322:SF2">
    <property type="entry name" value="TRANSPOSASE IS200-LIKE DOMAIN-CONTAINING PROTEIN"/>
    <property type="match status" value="1"/>
</dbReference>
<comment type="caution">
    <text evidence="2">The sequence shown here is derived from an EMBL/GenBank/DDBJ whole genome shotgun (WGS) entry which is preliminary data.</text>
</comment>
<dbReference type="PANTHER" id="PTHR34322">
    <property type="entry name" value="TRANSPOSASE, Y1_TNP DOMAIN-CONTAINING"/>
    <property type="match status" value="1"/>
</dbReference>
<organism evidence="2 3">
    <name type="scientific">Candidatus Giovannonibacteria bacterium GW2011_GWA2_44_13b</name>
    <dbReference type="NCBI Taxonomy" id="1618647"/>
    <lineage>
        <taxon>Bacteria</taxon>
        <taxon>Candidatus Giovannoniibacteriota</taxon>
    </lineage>
</organism>
<gene>
    <name evidence="2" type="ORF">UW30_C0028G0005</name>
</gene>
<name>A0A0G1JW87_9BACT</name>
<evidence type="ECO:0000313" key="3">
    <source>
        <dbReference type="Proteomes" id="UP000034736"/>
    </source>
</evidence>
<dbReference type="EMBL" id="LCHU01000028">
    <property type="protein sequence ID" value="KKT39749.1"/>
    <property type="molecule type" value="Genomic_DNA"/>
</dbReference>
<protein>
    <submittedName>
        <fullName evidence="2">Transposase</fullName>
    </submittedName>
</protein>
<dbReference type="SMART" id="SM01321">
    <property type="entry name" value="Y1_Tnp"/>
    <property type="match status" value="1"/>
</dbReference>
<reference evidence="2 3" key="1">
    <citation type="journal article" date="2015" name="Nature">
        <title>rRNA introns, odd ribosomes, and small enigmatic genomes across a large radiation of phyla.</title>
        <authorList>
            <person name="Brown C.T."/>
            <person name="Hug L.A."/>
            <person name="Thomas B.C."/>
            <person name="Sharon I."/>
            <person name="Castelle C.J."/>
            <person name="Singh A."/>
            <person name="Wilkins M.J."/>
            <person name="Williams K.H."/>
            <person name="Banfield J.F."/>
        </authorList>
    </citation>
    <scope>NUCLEOTIDE SEQUENCE [LARGE SCALE GENOMIC DNA]</scope>
</reference>
<dbReference type="SUPFAM" id="SSF143422">
    <property type="entry name" value="Transposase IS200-like"/>
    <property type="match status" value="1"/>
</dbReference>
<evidence type="ECO:0000313" key="2">
    <source>
        <dbReference type="EMBL" id="KKT39749.1"/>
    </source>
</evidence>
<feature type="domain" description="Transposase IS200-like" evidence="1">
    <location>
        <begin position="11"/>
        <end position="148"/>
    </location>
</feature>
<accession>A0A0G1JW87</accession>
<dbReference type="GO" id="GO:0004803">
    <property type="term" value="F:transposase activity"/>
    <property type="evidence" value="ECO:0007669"/>
    <property type="project" value="InterPro"/>
</dbReference>
<dbReference type="STRING" id="1618647.UW30_C0028G0005"/>
<dbReference type="GO" id="GO:0006313">
    <property type="term" value="P:DNA transposition"/>
    <property type="evidence" value="ECO:0007669"/>
    <property type="project" value="InterPro"/>
</dbReference>
<dbReference type="Proteomes" id="UP000034736">
    <property type="component" value="Unassembled WGS sequence"/>
</dbReference>
<dbReference type="AlphaFoldDB" id="A0A0G1JW87"/>
<dbReference type="Pfam" id="PF01797">
    <property type="entry name" value="Y1_Tnp"/>
    <property type="match status" value="1"/>
</dbReference>
<sequence>MVCSMRKVKFTDGEFYHIYNRGTDKRKIFVDENDLERFLQSLREFNNQKPIGSLFENSFRDKTKLGNPVTKLVDIVCYCLNPNHFHLILKQRIDGGLSEFMHRLGSGYTRFFNIKYKRSGVLFQGKFKAKHINSNNYLLRVGTYVNQNNLVHKIRGNFYRSSWLEYANKEENLCAKSIILDQFKNIIEFKEFSAVALKSILENKKPDKELEAILLEN</sequence>
<dbReference type="InterPro" id="IPR036515">
    <property type="entry name" value="Transposase_17_sf"/>
</dbReference>